<dbReference type="AlphaFoldDB" id="A0A061H599"/>
<feature type="compositionally biased region" description="Basic and acidic residues" evidence="1">
    <location>
        <begin position="296"/>
        <end position="310"/>
    </location>
</feature>
<proteinExistence type="predicted"/>
<feature type="region of interest" description="Disordered" evidence="1">
    <location>
        <begin position="120"/>
        <end position="227"/>
    </location>
</feature>
<feature type="region of interest" description="Disordered" evidence="1">
    <location>
        <begin position="262"/>
        <end position="310"/>
    </location>
</feature>
<dbReference type="EMBL" id="KE361641">
    <property type="protein sequence ID" value="EPQ27160.1"/>
    <property type="molecule type" value="Genomic_DNA"/>
</dbReference>
<evidence type="ECO:0000313" key="2">
    <source>
        <dbReference type="EMBL" id="EPQ27160.1"/>
    </source>
</evidence>
<name>A0A061H599_9BASI</name>
<dbReference type="HOGENOM" id="CLU_897497_0_0_1"/>
<dbReference type="RefSeq" id="XP_007881162.1">
    <property type="nucleotide sequence ID" value="XM_007882971.1"/>
</dbReference>
<evidence type="ECO:0000313" key="3">
    <source>
        <dbReference type="Proteomes" id="UP000053664"/>
    </source>
</evidence>
<protein>
    <submittedName>
        <fullName evidence="2">Uncharacterized protein</fullName>
    </submittedName>
</protein>
<evidence type="ECO:0000256" key="1">
    <source>
        <dbReference type="SAM" id="MobiDB-lite"/>
    </source>
</evidence>
<gene>
    <name evidence="2" type="ORF">PFL1_05441</name>
</gene>
<accession>A0A061H599</accession>
<dbReference type="KEGG" id="pfp:PFL1_05441"/>
<dbReference type="Proteomes" id="UP000053664">
    <property type="component" value="Unassembled WGS sequence"/>
</dbReference>
<sequence length="310" mass="33039">MLASPAGASGPARLSGRVLLLASQPPRPEPPTRLLAAPPLPTYQPVVAAGQRYRGHTVYSGPAARSWLLRAQPTHASRSATHLPWPRRRIFCVPRRVPPPLLPWILLVRHPRSAPPVFSTATRTSLLSQKGAAVEHHDSPPPPRSHLPRPSCAASVGTPARNCRDNKRGQVAPGYRRHPRPRQHPIKPCAQEVVQAGGQADPKQAGATPTKGNQEQEAAPARSTTRSTTIPLESCTCTCTCPALPCPALPCLGPAPTQTQPLFRPRVSTSPGLADTPGVGSATGALGHSLPSPRRVRIDPRPRCAEQAPR</sequence>
<reference evidence="2 3" key="1">
    <citation type="journal article" date="2013" name="Plant Cell">
        <title>The transition from a phytopathogenic smut ancestor to an anamorphic biocontrol agent deciphered by comparative whole-genome analysis.</title>
        <authorList>
            <person name="Lefebvre F."/>
            <person name="Joly D.L."/>
            <person name="Labbe C."/>
            <person name="Teichmann B."/>
            <person name="Linning R."/>
            <person name="Belzile F."/>
            <person name="Bakkeren G."/>
            <person name="Belanger R.R."/>
        </authorList>
    </citation>
    <scope>NUCLEOTIDE SEQUENCE [LARGE SCALE GENOMIC DNA]</scope>
    <source>
        <strain evidence="2 3">PF-1</strain>
    </source>
</reference>
<dbReference type="GeneID" id="19319532"/>
<feature type="compositionally biased region" description="Basic residues" evidence="1">
    <location>
        <begin position="175"/>
        <end position="185"/>
    </location>
</feature>
<organism evidence="2 3">
    <name type="scientific">Pseudozyma flocculosa PF-1</name>
    <dbReference type="NCBI Taxonomy" id="1277687"/>
    <lineage>
        <taxon>Eukaryota</taxon>
        <taxon>Fungi</taxon>
        <taxon>Dikarya</taxon>
        <taxon>Basidiomycota</taxon>
        <taxon>Ustilaginomycotina</taxon>
        <taxon>Ustilaginomycetes</taxon>
        <taxon>Ustilaginales</taxon>
        <taxon>Ustilaginaceae</taxon>
        <taxon>Pseudozyma</taxon>
    </lineage>
</organism>